<dbReference type="PANTHER" id="PTHR22950:SF666">
    <property type="entry name" value="VACUOLAR AMINO ACID TRANSPORTER 4"/>
    <property type="match status" value="1"/>
</dbReference>
<organism evidence="8 9">
    <name type="scientific">Stylonychia lemnae</name>
    <name type="common">Ciliate</name>
    <dbReference type="NCBI Taxonomy" id="5949"/>
    <lineage>
        <taxon>Eukaryota</taxon>
        <taxon>Sar</taxon>
        <taxon>Alveolata</taxon>
        <taxon>Ciliophora</taxon>
        <taxon>Intramacronucleata</taxon>
        <taxon>Spirotrichea</taxon>
        <taxon>Stichotrichia</taxon>
        <taxon>Sporadotrichida</taxon>
        <taxon>Oxytrichidae</taxon>
        <taxon>Stylonychinae</taxon>
        <taxon>Stylonychia</taxon>
    </lineage>
</organism>
<feature type="transmembrane region" description="Helical" evidence="6">
    <location>
        <begin position="381"/>
        <end position="406"/>
    </location>
</feature>
<dbReference type="InterPro" id="IPR013057">
    <property type="entry name" value="AA_transpt_TM"/>
</dbReference>
<evidence type="ECO:0000256" key="4">
    <source>
        <dbReference type="ARBA" id="ARBA00023136"/>
    </source>
</evidence>
<feature type="transmembrane region" description="Helical" evidence="6">
    <location>
        <begin position="305"/>
        <end position="326"/>
    </location>
</feature>
<evidence type="ECO:0000256" key="5">
    <source>
        <dbReference type="SAM" id="MobiDB-lite"/>
    </source>
</evidence>
<evidence type="ECO:0000313" key="8">
    <source>
        <dbReference type="EMBL" id="CDW90768.1"/>
    </source>
</evidence>
<feature type="transmembrane region" description="Helical" evidence="6">
    <location>
        <begin position="426"/>
        <end position="443"/>
    </location>
</feature>
<keyword evidence="2 6" id="KW-0812">Transmembrane</keyword>
<dbReference type="AlphaFoldDB" id="A0A078BB26"/>
<keyword evidence="3 6" id="KW-1133">Transmembrane helix</keyword>
<accession>A0A078BB26</accession>
<dbReference type="Proteomes" id="UP000039865">
    <property type="component" value="Unassembled WGS sequence"/>
</dbReference>
<dbReference type="GO" id="GO:0016020">
    <property type="term" value="C:membrane"/>
    <property type="evidence" value="ECO:0007669"/>
    <property type="project" value="UniProtKB-SubCell"/>
</dbReference>
<feature type="transmembrane region" description="Helical" evidence="6">
    <location>
        <begin position="449"/>
        <end position="471"/>
    </location>
</feature>
<feature type="compositionally biased region" description="Basic and acidic residues" evidence="5">
    <location>
        <begin position="1"/>
        <end position="16"/>
    </location>
</feature>
<feature type="transmembrane region" description="Helical" evidence="6">
    <location>
        <begin position="338"/>
        <end position="361"/>
    </location>
</feature>
<feature type="transmembrane region" description="Helical" evidence="6">
    <location>
        <begin position="137"/>
        <end position="156"/>
    </location>
</feature>
<dbReference type="PANTHER" id="PTHR22950">
    <property type="entry name" value="AMINO ACID TRANSPORTER"/>
    <property type="match status" value="1"/>
</dbReference>
<name>A0A078BB26_STYLE</name>
<keyword evidence="9" id="KW-1185">Reference proteome</keyword>
<dbReference type="OrthoDB" id="296408at2759"/>
<dbReference type="Gene3D" id="1.20.1740.10">
    <property type="entry name" value="Amino acid/polyamine transporter I"/>
    <property type="match status" value="1"/>
</dbReference>
<protein>
    <recommendedName>
        <fullName evidence="7">Amino acid transporter transmembrane domain-containing protein</fullName>
    </recommendedName>
</protein>
<evidence type="ECO:0000256" key="2">
    <source>
        <dbReference type="ARBA" id="ARBA00022692"/>
    </source>
</evidence>
<evidence type="ECO:0000256" key="3">
    <source>
        <dbReference type="ARBA" id="ARBA00022989"/>
    </source>
</evidence>
<feature type="transmembrane region" description="Helical" evidence="6">
    <location>
        <begin position="162"/>
        <end position="183"/>
    </location>
</feature>
<evidence type="ECO:0000256" key="1">
    <source>
        <dbReference type="ARBA" id="ARBA00004141"/>
    </source>
</evidence>
<dbReference type="InParanoid" id="A0A078BB26"/>
<keyword evidence="4 6" id="KW-0472">Membrane</keyword>
<dbReference type="GO" id="GO:0015179">
    <property type="term" value="F:L-amino acid transmembrane transporter activity"/>
    <property type="evidence" value="ECO:0007669"/>
    <property type="project" value="TreeGrafter"/>
</dbReference>
<proteinExistence type="predicted"/>
<sequence>MDRVGLLEEDHDHQQHENGLNHSDIGSNTGNKEDQERAGNPSEKVIKNLQGFNNEKKNEKVEEFDEYRDDINLQKYQILRQCNTMIDIYYLVGEHIRDEDDVDTTNYPKEVQNATPHTKRKMIEEIQIKKIKKLTPIGTYFSLLKGFVCTGILYLPKNFRNGGWLWALLSMVLSFVLTLYCAIKLLQAKAKTENGSFSDIGFKAIGKPGKIMVDIFLSLSQIGFVTAYIYFITTSLKSVYDEAKGDGSDVSVIWFVRKIEKFAWTHLVADGLILLTTIVILIYALLQLSKHGWGENNEIFNTSTWLTMIGSSVYSYEGIGVILPLLEVTEKPELYPKILFYVLLTVMLLYVGFGEFCLFVYGDLISNPLITANLPSGVIVWIIKVCFSINLFFTYPLQIYPANIIIESYLYGKMDKSKKRQWLKNLSRSILILFTIVFCISLGDTVDKFISLLGSLTCTPISFTLPCIFHLKLCNPSQKEKYIDYFIIGLSLLIMFFCSGYTIWHWKD</sequence>
<comment type="subcellular location">
    <subcellularLocation>
        <location evidence="1">Membrane</location>
        <topology evidence="1">Multi-pass membrane protein</topology>
    </subcellularLocation>
</comment>
<evidence type="ECO:0000259" key="7">
    <source>
        <dbReference type="Pfam" id="PF01490"/>
    </source>
</evidence>
<evidence type="ECO:0000256" key="6">
    <source>
        <dbReference type="SAM" id="Phobius"/>
    </source>
</evidence>
<evidence type="ECO:0000313" key="9">
    <source>
        <dbReference type="Proteomes" id="UP000039865"/>
    </source>
</evidence>
<feature type="domain" description="Amino acid transporter transmembrane" evidence="7">
    <location>
        <begin position="135"/>
        <end position="501"/>
    </location>
</feature>
<feature type="region of interest" description="Disordered" evidence="5">
    <location>
        <begin position="1"/>
        <end position="43"/>
    </location>
</feature>
<reference evidence="8 9" key="1">
    <citation type="submission" date="2014-06" db="EMBL/GenBank/DDBJ databases">
        <authorList>
            <person name="Swart Estienne"/>
        </authorList>
    </citation>
    <scope>NUCLEOTIDE SEQUENCE [LARGE SCALE GENOMIC DNA]</scope>
    <source>
        <strain evidence="8 9">130c</strain>
    </source>
</reference>
<dbReference type="EMBL" id="CCKQ01018787">
    <property type="protein sequence ID" value="CDW90768.1"/>
    <property type="molecule type" value="Genomic_DNA"/>
</dbReference>
<feature type="transmembrane region" description="Helical" evidence="6">
    <location>
        <begin position="483"/>
        <end position="504"/>
    </location>
</feature>
<gene>
    <name evidence="8" type="primary">Contig633.g698</name>
    <name evidence="8" type="ORF">STYLEM_19915</name>
</gene>
<feature type="transmembrane region" description="Helical" evidence="6">
    <location>
        <begin position="267"/>
        <end position="285"/>
    </location>
</feature>
<feature type="compositionally biased region" description="Polar residues" evidence="5">
    <location>
        <begin position="17"/>
        <end position="30"/>
    </location>
</feature>
<dbReference type="Pfam" id="PF01490">
    <property type="entry name" value="Aa_trans"/>
    <property type="match status" value="1"/>
</dbReference>
<dbReference type="OMA" id="WIRNISK"/>